<dbReference type="InterPro" id="IPR011993">
    <property type="entry name" value="PH-like_dom_sf"/>
</dbReference>
<dbReference type="EMBL" id="MCOG01000024">
    <property type="protein sequence ID" value="ORY75858.1"/>
    <property type="molecule type" value="Genomic_DNA"/>
</dbReference>
<dbReference type="Pfam" id="PF00169">
    <property type="entry name" value="PH"/>
    <property type="match status" value="1"/>
</dbReference>
<dbReference type="OrthoDB" id="2139360at2759"/>
<dbReference type="InterPro" id="IPR001849">
    <property type="entry name" value="PH_domain"/>
</dbReference>
<dbReference type="AlphaFoldDB" id="A0A1Y2EWC2"/>
<sequence length="475" mass="55188">MNESYLNNINIKPITDGEVLQLVKSLKEIIKRGNEILKLFDKVARRGIEKPANTCSSAVSTQSPLSNSVFSASPIKLTRKTSVTSLANDSGKKNFNNTKVLSFVRFSLLSILIKITTGIKQLDNLTIFDTSEIVDACLQCVIYALSISTIIEDTIESHENDINDKGKLSIKGKKYIMGVIYKIRLYLVSMLNDIKTVSADEILLKYRNESQSSLIDKEIKSRKQKISKKLSDINEIIENELKNYSTKKNDVVLRGFLQKKRENEKFMSGFKKKYFMLTHKALMYCDKEITENYTMGTSKFLMFCDYDGIERIPEDVVKRKYCMRLFSTKDPNQSMYLAASDEIEEILWFNQLRDKMYINNNYFTSEDENVVENESDEYQNITDDELNTILRLINKEEKVKINLLKYVYINKMNEIIQKITPNVELEINKNDNDIKKQLLRLERLRNEDIDLFLSLTTNCKQEDFLINLLFNNIQL</sequence>
<keyword evidence="3" id="KW-1185">Reference proteome</keyword>
<evidence type="ECO:0000313" key="2">
    <source>
        <dbReference type="EMBL" id="ORY75858.1"/>
    </source>
</evidence>
<dbReference type="Proteomes" id="UP000193920">
    <property type="component" value="Unassembled WGS sequence"/>
</dbReference>
<evidence type="ECO:0000313" key="3">
    <source>
        <dbReference type="Proteomes" id="UP000193920"/>
    </source>
</evidence>
<dbReference type="SUPFAM" id="SSF50729">
    <property type="entry name" value="PH domain-like"/>
    <property type="match status" value="1"/>
</dbReference>
<protein>
    <recommendedName>
        <fullName evidence="1">PH domain-containing protein</fullName>
    </recommendedName>
</protein>
<reference evidence="2 3" key="1">
    <citation type="submission" date="2016-08" db="EMBL/GenBank/DDBJ databases">
        <title>A Parts List for Fungal Cellulosomes Revealed by Comparative Genomics.</title>
        <authorList>
            <consortium name="DOE Joint Genome Institute"/>
            <person name="Haitjema C.H."/>
            <person name="Gilmore S.P."/>
            <person name="Henske J.K."/>
            <person name="Solomon K.V."/>
            <person name="De Groot R."/>
            <person name="Kuo A."/>
            <person name="Mondo S.J."/>
            <person name="Salamov A.A."/>
            <person name="Labutti K."/>
            <person name="Zhao Z."/>
            <person name="Chiniquy J."/>
            <person name="Barry K."/>
            <person name="Brewer H.M."/>
            <person name="Purvine S.O."/>
            <person name="Wright A.T."/>
            <person name="Boxma B."/>
            <person name="Van Alen T."/>
            <person name="Hackstein J.H."/>
            <person name="Baker S.E."/>
            <person name="Grigoriev I.V."/>
            <person name="O'Malley M.A."/>
        </authorList>
    </citation>
    <scope>NUCLEOTIDE SEQUENCE [LARGE SCALE GENOMIC DNA]</scope>
    <source>
        <strain evidence="2 3">G1</strain>
    </source>
</reference>
<feature type="domain" description="PH" evidence="1">
    <location>
        <begin position="250"/>
        <end position="357"/>
    </location>
</feature>
<gene>
    <name evidence="2" type="ORF">LY90DRAFT_125952</name>
</gene>
<proteinExistence type="predicted"/>
<evidence type="ECO:0000259" key="1">
    <source>
        <dbReference type="PROSITE" id="PS50003"/>
    </source>
</evidence>
<organism evidence="2 3">
    <name type="scientific">Neocallimastix californiae</name>
    <dbReference type="NCBI Taxonomy" id="1754190"/>
    <lineage>
        <taxon>Eukaryota</taxon>
        <taxon>Fungi</taxon>
        <taxon>Fungi incertae sedis</taxon>
        <taxon>Chytridiomycota</taxon>
        <taxon>Chytridiomycota incertae sedis</taxon>
        <taxon>Neocallimastigomycetes</taxon>
        <taxon>Neocallimastigales</taxon>
        <taxon>Neocallimastigaceae</taxon>
        <taxon>Neocallimastix</taxon>
    </lineage>
</organism>
<dbReference type="SMART" id="SM00233">
    <property type="entry name" value="PH"/>
    <property type="match status" value="1"/>
</dbReference>
<comment type="caution">
    <text evidence="2">The sequence shown here is derived from an EMBL/GenBank/DDBJ whole genome shotgun (WGS) entry which is preliminary data.</text>
</comment>
<dbReference type="Gene3D" id="2.30.29.30">
    <property type="entry name" value="Pleckstrin-homology domain (PH domain)/Phosphotyrosine-binding domain (PTB)"/>
    <property type="match status" value="1"/>
</dbReference>
<dbReference type="PROSITE" id="PS50003">
    <property type="entry name" value="PH_DOMAIN"/>
    <property type="match status" value="1"/>
</dbReference>
<accession>A0A1Y2EWC2</accession>
<name>A0A1Y2EWC2_9FUNG</name>